<evidence type="ECO:0000256" key="1">
    <source>
        <dbReference type="SAM" id="Coils"/>
    </source>
</evidence>
<comment type="caution">
    <text evidence="2">The sequence shown here is derived from an EMBL/GenBank/DDBJ whole genome shotgun (WGS) entry which is preliminary data.</text>
</comment>
<evidence type="ECO:0000313" key="2">
    <source>
        <dbReference type="EMBL" id="RDY12868.1"/>
    </source>
</evidence>
<keyword evidence="3" id="KW-1185">Reference proteome</keyword>
<dbReference type="Proteomes" id="UP000257109">
    <property type="component" value="Unassembled WGS sequence"/>
</dbReference>
<proteinExistence type="predicted"/>
<organism evidence="2 3">
    <name type="scientific">Mucuna pruriens</name>
    <name type="common">Velvet bean</name>
    <name type="synonym">Dolichos pruriens</name>
    <dbReference type="NCBI Taxonomy" id="157652"/>
    <lineage>
        <taxon>Eukaryota</taxon>
        <taxon>Viridiplantae</taxon>
        <taxon>Streptophyta</taxon>
        <taxon>Embryophyta</taxon>
        <taxon>Tracheophyta</taxon>
        <taxon>Spermatophyta</taxon>
        <taxon>Magnoliopsida</taxon>
        <taxon>eudicotyledons</taxon>
        <taxon>Gunneridae</taxon>
        <taxon>Pentapetalae</taxon>
        <taxon>rosids</taxon>
        <taxon>fabids</taxon>
        <taxon>Fabales</taxon>
        <taxon>Fabaceae</taxon>
        <taxon>Papilionoideae</taxon>
        <taxon>50 kb inversion clade</taxon>
        <taxon>NPAAA clade</taxon>
        <taxon>indigoferoid/millettioid clade</taxon>
        <taxon>Phaseoleae</taxon>
        <taxon>Mucuna</taxon>
    </lineage>
</organism>
<feature type="non-terminal residue" evidence="2">
    <location>
        <position position="1"/>
    </location>
</feature>
<reference evidence="2" key="1">
    <citation type="submission" date="2018-05" db="EMBL/GenBank/DDBJ databases">
        <title>Draft genome of Mucuna pruriens seed.</title>
        <authorList>
            <person name="Nnadi N.E."/>
            <person name="Vos R."/>
            <person name="Hasami M.H."/>
            <person name="Devisetty U.K."/>
            <person name="Aguiy J.C."/>
        </authorList>
    </citation>
    <scope>NUCLEOTIDE SEQUENCE [LARGE SCALE GENOMIC DNA]</scope>
    <source>
        <strain evidence="2">JCA_2017</strain>
    </source>
</reference>
<dbReference type="EMBL" id="QJKJ01000393">
    <property type="protein sequence ID" value="RDY12868.1"/>
    <property type="molecule type" value="Genomic_DNA"/>
</dbReference>
<dbReference type="AlphaFoldDB" id="A0A371ICY4"/>
<name>A0A371ICY4_MUCPR</name>
<sequence length="110" mass="12624">MTQILPVLSEENSGAYCGASWLLAVASLQARNEEQSKLSAEAEQRQMEAKERHRMVEERYKEMLRMAEEREEELWRQLAVVKATIEKPAGSLPTVSLPTFWAQPFSKEID</sequence>
<keyword evidence="1" id="KW-0175">Coiled coil</keyword>
<evidence type="ECO:0000313" key="3">
    <source>
        <dbReference type="Proteomes" id="UP000257109"/>
    </source>
</evidence>
<gene>
    <name evidence="2" type="ORF">CR513_02297</name>
</gene>
<protein>
    <submittedName>
        <fullName evidence="2">Uncharacterized protein</fullName>
    </submittedName>
</protein>
<accession>A0A371ICY4</accession>
<feature type="coiled-coil region" evidence="1">
    <location>
        <begin position="25"/>
        <end position="73"/>
    </location>
</feature>